<dbReference type="InterPro" id="IPR021739">
    <property type="entry name" value="SaV-like"/>
</dbReference>
<evidence type="ECO:0008006" key="3">
    <source>
        <dbReference type="Google" id="ProtNLM"/>
    </source>
</evidence>
<dbReference type="EMBL" id="MG765277">
    <property type="protein sequence ID" value="AUV59915.1"/>
    <property type="molecule type" value="Genomic_DNA"/>
</dbReference>
<evidence type="ECO:0000313" key="1">
    <source>
        <dbReference type="EMBL" id="AUV59915.1"/>
    </source>
</evidence>
<name>A0A2K9VCJ3_9CAUD</name>
<protein>
    <recommendedName>
        <fullName evidence="3">DUF3310 domain-containing protein</fullName>
    </recommendedName>
</protein>
<organism evidence="1 2">
    <name type="scientific">Lactobacillus phage Bacchae</name>
    <dbReference type="NCBI Taxonomy" id="2079429"/>
    <lineage>
        <taxon>Viruses</taxon>
        <taxon>Duplodnaviria</taxon>
        <taxon>Heunggongvirae</taxon>
        <taxon>Uroviricota</taxon>
        <taxon>Caudoviricetes</taxon>
        <taxon>Herelleviridae</taxon>
        <taxon>Harbinvirus</taxon>
        <taxon>Harbinvirus bacchae</taxon>
    </lineage>
</organism>
<dbReference type="KEGG" id="vg:54988644"/>
<proteinExistence type="predicted"/>
<dbReference type="Pfam" id="PF11753">
    <property type="entry name" value="DUF3310"/>
    <property type="match status" value="1"/>
</dbReference>
<accession>A0A2K9VCJ3</accession>
<sequence>MSMVNHPEHYNHGKLEVINIIEDQLEGAPIKPFEGGLFFNVVKYILRAPYKKNKIEDLNKAKWYLERWIKLLEKSDDNE</sequence>
<keyword evidence="2" id="KW-1185">Reference proteome</keyword>
<dbReference type="RefSeq" id="YP_009798199.1">
    <property type="nucleotide sequence ID" value="NC_047924.1"/>
</dbReference>
<dbReference type="GeneID" id="54988644"/>
<dbReference type="Proteomes" id="UP000241463">
    <property type="component" value="Segment"/>
</dbReference>
<evidence type="ECO:0000313" key="2">
    <source>
        <dbReference type="Proteomes" id="UP000241463"/>
    </source>
</evidence>
<reference evidence="1 2" key="1">
    <citation type="submission" date="2018-01" db="EMBL/GenBank/DDBJ databases">
        <title>Lactobacillus phages that infect wine-derived L. plantarum strains.</title>
        <authorList>
            <person name="Kyrkou I."/>
            <person name="Hestbjerg Hansen L."/>
        </authorList>
    </citation>
    <scope>NUCLEOTIDE SEQUENCE [LARGE SCALE GENOMIC DNA]</scope>
</reference>